<gene>
    <name evidence="1" type="ORF">RclHR1_00160040</name>
</gene>
<comment type="caution">
    <text evidence="1">The sequence shown here is derived from an EMBL/GenBank/DDBJ whole genome shotgun (WGS) entry which is preliminary data.</text>
</comment>
<dbReference type="EMBL" id="BEXD01000668">
    <property type="protein sequence ID" value="GBB89324.1"/>
    <property type="molecule type" value="Genomic_DNA"/>
</dbReference>
<dbReference type="Proteomes" id="UP000247702">
    <property type="component" value="Unassembled WGS sequence"/>
</dbReference>
<name>A0A2Z6QVQ8_9GLOM</name>
<dbReference type="AlphaFoldDB" id="A0A2Z6QVQ8"/>
<evidence type="ECO:0000313" key="2">
    <source>
        <dbReference type="Proteomes" id="UP000247702"/>
    </source>
</evidence>
<sequence>MEILAKWSYRSPSVTPFIEYKKICLLLNIVHSVAKFWISIASEDRVDHYGSEDVPDNLCTTLYNKTLHIEISLANSHRK</sequence>
<proteinExistence type="predicted"/>
<keyword evidence="2" id="KW-1185">Reference proteome</keyword>
<evidence type="ECO:0000313" key="1">
    <source>
        <dbReference type="EMBL" id="GBB89324.1"/>
    </source>
</evidence>
<reference evidence="1 2" key="1">
    <citation type="submission" date="2017-11" db="EMBL/GenBank/DDBJ databases">
        <title>The genome of Rhizophagus clarus HR1 reveals common genetic basis of auxotrophy among arbuscular mycorrhizal fungi.</title>
        <authorList>
            <person name="Kobayashi Y."/>
        </authorList>
    </citation>
    <scope>NUCLEOTIDE SEQUENCE [LARGE SCALE GENOMIC DNA]</scope>
    <source>
        <strain evidence="1 2">HR1</strain>
    </source>
</reference>
<protein>
    <submittedName>
        <fullName evidence="1">Uncharacterized protein</fullName>
    </submittedName>
</protein>
<accession>A0A2Z6QVQ8</accession>
<organism evidence="1 2">
    <name type="scientific">Rhizophagus clarus</name>
    <dbReference type="NCBI Taxonomy" id="94130"/>
    <lineage>
        <taxon>Eukaryota</taxon>
        <taxon>Fungi</taxon>
        <taxon>Fungi incertae sedis</taxon>
        <taxon>Mucoromycota</taxon>
        <taxon>Glomeromycotina</taxon>
        <taxon>Glomeromycetes</taxon>
        <taxon>Glomerales</taxon>
        <taxon>Glomeraceae</taxon>
        <taxon>Rhizophagus</taxon>
    </lineage>
</organism>